<comment type="caution">
    <text evidence="9">The sequence shown here is derived from an EMBL/GenBank/DDBJ whole genome shotgun (WGS) entry which is preliminary data.</text>
</comment>
<keyword evidence="3 6" id="KW-0489">Methyltransferase</keyword>
<dbReference type="InterPro" id="IPR058679">
    <property type="entry name" value="RlmG_N"/>
</dbReference>
<keyword evidence="1 6" id="KW-0963">Cytoplasm</keyword>
<comment type="catalytic activity">
    <reaction evidence="6">
        <text>guanosine(1835) in 23S rRNA + S-adenosyl-L-methionine = N(2)-methylguanosine(1835) in 23S rRNA + S-adenosyl-L-homocysteine + H(+)</text>
        <dbReference type="Rhea" id="RHEA:42744"/>
        <dbReference type="Rhea" id="RHEA-COMP:10217"/>
        <dbReference type="Rhea" id="RHEA-COMP:10218"/>
        <dbReference type="ChEBI" id="CHEBI:15378"/>
        <dbReference type="ChEBI" id="CHEBI:57856"/>
        <dbReference type="ChEBI" id="CHEBI:59789"/>
        <dbReference type="ChEBI" id="CHEBI:74269"/>
        <dbReference type="ChEBI" id="CHEBI:74481"/>
        <dbReference type="EC" id="2.1.1.174"/>
    </reaction>
</comment>
<comment type="function">
    <text evidence="6">Specifically methylates the guanine in position 1835 (m2G1835) of 23S rRNA.</text>
</comment>
<dbReference type="PANTHER" id="PTHR47816">
    <property type="entry name" value="RIBOSOMAL RNA SMALL SUBUNIT METHYLTRANSFERASE C"/>
    <property type="match status" value="1"/>
</dbReference>
<evidence type="ECO:0000256" key="5">
    <source>
        <dbReference type="ARBA" id="ARBA00022691"/>
    </source>
</evidence>
<evidence type="ECO:0000313" key="9">
    <source>
        <dbReference type="EMBL" id="EAW31854.1"/>
    </source>
</evidence>
<keyword evidence="4 6" id="KW-0808">Transferase</keyword>
<dbReference type="PROSITE" id="PS00092">
    <property type="entry name" value="N6_MTASE"/>
    <property type="match status" value="1"/>
</dbReference>
<dbReference type="InterPro" id="IPR002052">
    <property type="entry name" value="DNA_methylase_N6_adenine_CS"/>
</dbReference>
<evidence type="ECO:0000256" key="4">
    <source>
        <dbReference type="ARBA" id="ARBA00022679"/>
    </source>
</evidence>
<dbReference type="InterPro" id="IPR017237">
    <property type="entry name" value="RLMG"/>
</dbReference>
<sequence>MDILSTAFGSIRLVRSSSALHNTKAANNLRAWDAADELLLAYLADNELPKNTGRLLIINDNFGALSCSLSQYNPCSWSDSSVSLAAAKYNYAANDLGNSPANPLETLASTSDFVGNADLVLIKIPKTLALLEHQLMSLRKNTTEKTIIIGAGMVKYLEKSYLQLFEKIIGGTSVSLAKKKARLIFSTVDQTKQPAPSPYPIKVAIDEFDLSTINYANVFSREKLDIGSRFFIERMKSLPAASSIIDLGCGNGILGIVAKRLYPTAKITFIDESYMAIASAKASLEHYLGGIITPEHRCDFVVSNSLDQANGEPVELVLCNPPFHQNNTIGDEIASKMFIQSKRILINGGRIRIVGNRHLNYHIALKRLFGNCRTIASNKKFVILEAINHC</sequence>
<protein>
    <recommendedName>
        <fullName evidence="6">Ribosomal RNA large subunit methyltransferase G</fullName>
        <ecNumber evidence="6">2.1.1.174</ecNumber>
    </recommendedName>
    <alternativeName>
        <fullName evidence="6">23S rRNA m2G1835 methyltransferase</fullName>
    </alternativeName>
    <alternativeName>
        <fullName evidence="6">rRNA (guanine-N(2)-)-methyltransferase RlmG</fullName>
    </alternativeName>
</protein>
<evidence type="ECO:0000256" key="2">
    <source>
        <dbReference type="ARBA" id="ARBA00022552"/>
    </source>
</evidence>
<evidence type="ECO:0000256" key="1">
    <source>
        <dbReference type="ARBA" id="ARBA00022490"/>
    </source>
</evidence>
<dbReference type="Pfam" id="PF05175">
    <property type="entry name" value="MTS"/>
    <property type="match status" value="1"/>
</dbReference>
<dbReference type="CDD" id="cd02440">
    <property type="entry name" value="AdoMet_MTases"/>
    <property type="match status" value="1"/>
</dbReference>
<evidence type="ECO:0000313" key="10">
    <source>
        <dbReference type="Proteomes" id="UP000004931"/>
    </source>
</evidence>
<dbReference type="EC" id="2.1.1.174" evidence="6"/>
<dbReference type="GO" id="GO:0052916">
    <property type="term" value="F:23S rRNA (guanine(1835)-N(2))-methyltransferase activity"/>
    <property type="evidence" value="ECO:0007669"/>
    <property type="project" value="UniProtKB-EC"/>
</dbReference>
<comment type="subcellular location">
    <subcellularLocation>
        <location evidence="6">Cytoplasm</location>
    </subcellularLocation>
</comment>
<proteinExistence type="inferred from homology"/>
<evidence type="ECO:0000256" key="6">
    <source>
        <dbReference type="HAMAP-Rule" id="MF_01859"/>
    </source>
</evidence>
<name>A0YBC4_9GAMM</name>
<keyword evidence="5 6" id="KW-0949">S-adenosyl-L-methionine</keyword>
<dbReference type="GO" id="GO:0003676">
    <property type="term" value="F:nucleic acid binding"/>
    <property type="evidence" value="ECO:0007669"/>
    <property type="project" value="InterPro"/>
</dbReference>
<accession>A0YBC4</accession>
<dbReference type="SUPFAM" id="SSF53335">
    <property type="entry name" value="S-adenosyl-L-methionine-dependent methyltransferases"/>
    <property type="match status" value="1"/>
</dbReference>
<keyword evidence="2 6" id="KW-0698">rRNA processing</keyword>
<dbReference type="eggNOG" id="COG2813">
    <property type="taxonomic scope" value="Bacteria"/>
</dbReference>
<dbReference type="PANTHER" id="PTHR47816:SF5">
    <property type="entry name" value="RIBOSOMAL RNA LARGE SUBUNIT METHYLTRANSFERASE G"/>
    <property type="match status" value="1"/>
</dbReference>
<dbReference type="InterPro" id="IPR046977">
    <property type="entry name" value="RsmC/RlmG"/>
</dbReference>
<dbReference type="PIRSF" id="PIRSF037565">
    <property type="entry name" value="RRNA_m2G_Mtase_RsmD_prd"/>
    <property type="match status" value="1"/>
</dbReference>
<dbReference type="InterPro" id="IPR029063">
    <property type="entry name" value="SAM-dependent_MTases_sf"/>
</dbReference>
<gene>
    <name evidence="6" type="primary">rlmG</name>
    <name evidence="9" type="ORF">GP2143_05370</name>
</gene>
<evidence type="ECO:0000259" key="8">
    <source>
        <dbReference type="Pfam" id="PF26049"/>
    </source>
</evidence>
<dbReference type="InterPro" id="IPR007848">
    <property type="entry name" value="Small_mtfrase_dom"/>
</dbReference>
<keyword evidence="10" id="KW-1185">Reference proteome</keyword>
<feature type="domain" description="Methyltransferase small" evidence="7">
    <location>
        <begin position="213"/>
        <end position="384"/>
    </location>
</feature>
<dbReference type="Pfam" id="PF26049">
    <property type="entry name" value="RLMG_N"/>
    <property type="match status" value="1"/>
</dbReference>
<dbReference type="GO" id="GO:0005737">
    <property type="term" value="C:cytoplasm"/>
    <property type="evidence" value="ECO:0007669"/>
    <property type="project" value="UniProtKB-SubCell"/>
</dbReference>
<evidence type="ECO:0000256" key="3">
    <source>
        <dbReference type="ARBA" id="ARBA00022603"/>
    </source>
</evidence>
<comment type="similarity">
    <text evidence="6">Belongs to the methyltransferase superfamily. RlmG family.</text>
</comment>
<evidence type="ECO:0000259" key="7">
    <source>
        <dbReference type="Pfam" id="PF05175"/>
    </source>
</evidence>
<dbReference type="STRING" id="247633.GP2143_05370"/>
<dbReference type="Gene3D" id="3.40.50.150">
    <property type="entry name" value="Vaccinia Virus protein VP39"/>
    <property type="match status" value="2"/>
</dbReference>
<dbReference type="AlphaFoldDB" id="A0YBC4"/>
<dbReference type="HAMAP" id="MF_01859">
    <property type="entry name" value="23SrRNA_methyltr_G"/>
    <property type="match status" value="1"/>
</dbReference>
<dbReference type="Proteomes" id="UP000004931">
    <property type="component" value="Unassembled WGS sequence"/>
</dbReference>
<feature type="domain" description="RlmG N-terminal" evidence="8">
    <location>
        <begin position="4"/>
        <end position="189"/>
    </location>
</feature>
<organism evidence="9 10">
    <name type="scientific">marine gamma proteobacterium HTCC2143</name>
    <dbReference type="NCBI Taxonomy" id="247633"/>
    <lineage>
        <taxon>Bacteria</taxon>
        <taxon>Pseudomonadati</taxon>
        <taxon>Pseudomonadota</taxon>
        <taxon>Gammaproteobacteria</taxon>
        <taxon>Cellvibrionales</taxon>
        <taxon>Spongiibacteraceae</taxon>
        <taxon>BD1-7 clade</taxon>
    </lineage>
</organism>
<dbReference type="OrthoDB" id="29650at2"/>
<reference evidence="9 10" key="1">
    <citation type="journal article" date="2010" name="J. Bacteriol.">
        <title>Genome sequence of the oligotrophic marine Gammaproteobacterium HTCC2143, isolated from the Oregon Coast.</title>
        <authorList>
            <person name="Oh H.M."/>
            <person name="Kang I."/>
            <person name="Ferriera S."/>
            <person name="Giovannoni S.J."/>
            <person name="Cho J.C."/>
        </authorList>
    </citation>
    <scope>NUCLEOTIDE SEQUENCE [LARGE SCALE GENOMIC DNA]</scope>
    <source>
        <strain evidence="9 10">HTCC2143</strain>
    </source>
</reference>
<dbReference type="EMBL" id="AAVT01000002">
    <property type="protein sequence ID" value="EAW31854.1"/>
    <property type="molecule type" value="Genomic_DNA"/>
</dbReference>